<keyword evidence="4" id="KW-1185">Reference proteome</keyword>
<comment type="caution">
    <text evidence="3">The sequence shown here is derived from an EMBL/GenBank/DDBJ whole genome shotgun (WGS) entry which is preliminary data.</text>
</comment>
<dbReference type="AlphaFoldDB" id="A0A2V3UH65"/>
<reference evidence="3 4" key="1">
    <citation type="submission" date="2018-05" db="EMBL/GenBank/DDBJ databases">
        <title>Genomic Encyclopedia of Type Strains, Phase IV (KMG-IV): sequencing the most valuable type-strain genomes for metagenomic binning, comparative biology and taxonomic classification.</title>
        <authorList>
            <person name="Goeker M."/>
        </authorList>
    </citation>
    <scope>NUCLEOTIDE SEQUENCE [LARGE SCALE GENOMIC DNA]</scope>
    <source>
        <strain evidence="3 4">DSM 6462</strain>
    </source>
</reference>
<evidence type="ECO:0000259" key="1">
    <source>
        <dbReference type="Pfam" id="PF09828"/>
    </source>
</evidence>
<dbReference type="InterPro" id="IPR018634">
    <property type="entry name" value="ChrB_C"/>
</dbReference>
<dbReference type="Proteomes" id="UP000248021">
    <property type="component" value="Unassembled WGS sequence"/>
</dbReference>
<feature type="domain" description="ChrB N-terminal" evidence="2">
    <location>
        <begin position="27"/>
        <end position="168"/>
    </location>
</feature>
<feature type="domain" description="ChrB C-terminal" evidence="1">
    <location>
        <begin position="194"/>
        <end position="325"/>
    </location>
</feature>
<sequence>MSDDETSSGQLWLLLIHQLPTKPAYFRVKIWRRLQGIGAVAVKSSVYALPASAETQEDFQWLVKEIAAGSGEAMVCEARLVDGLTDAQVRTLFDTARDTDYGAISEEARGIAAALDADAGAEKRAEARSQTGRLRRRLADIAALDFFGATGRLVAEGLIAALEARTAEDTAMAFPPATSPVNLDPLAALKGHVWVTRRDVHVDRIACGWLIRRFIDPDAQIRFVPGKGYVPKPEELRFDMYEGEITHEGDRCSFEVLLGRTGLSDPALQAVGEIVHDIDLKDGKFGREEAGGIASLITGIVLSEPDDAQRLTKGAGVFDTLYQYFRASRA</sequence>
<evidence type="ECO:0008006" key="5">
    <source>
        <dbReference type="Google" id="ProtNLM"/>
    </source>
</evidence>
<dbReference type="Pfam" id="PF09828">
    <property type="entry name" value="ChrB_C"/>
    <property type="match status" value="1"/>
</dbReference>
<dbReference type="Pfam" id="PF20229">
    <property type="entry name" value="ChrB_N"/>
    <property type="match status" value="1"/>
</dbReference>
<name>A0A2V3UH65_9HYPH</name>
<accession>A0A2V3UH65</accession>
<dbReference type="RefSeq" id="WP_210206329.1">
    <property type="nucleotide sequence ID" value="NZ_JAHBRY010000001.1"/>
</dbReference>
<dbReference type="InterPro" id="IPR046858">
    <property type="entry name" value="ChrB_N"/>
</dbReference>
<dbReference type="EMBL" id="QJJK01000001">
    <property type="protein sequence ID" value="PXW64353.1"/>
    <property type="molecule type" value="Genomic_DNA"/>
</dbReference>
<protein>
    <recommendedName>
        <fullName evidence="5">ChrB protein</fullName>
    </recommendedName>
</protein>
<evidence type="ECO:0000313" key="4">
    <source>
        <dbReference type="Proteomes" id="UP000248021"/>
    </source>
</evidence>
<evidence type="ECO:0000313" key="3">
    <source>
        <dbReference type="EMBL" id="PXW64353.1"/>
    </source>
</evidence>
<gene>
    <name evidence="3" type="ORF">C7450_101108</name>
</gene>
<evidence type="ECO:0000259" key="2">
    <source>
        <dbReference type="Pfam" id="PF20229"/>
    </source>
</evidence>
<proteinExistence type="predicted"/>
<organism evidence="3 4">
    <name type="scientific">Chelatococcus asaccharovorans</name>
    <dbReference type="NCBI Taxonomy" id="28210"/>
    <lineage>
        <taxon>Bacteria</taxon>
        <taxon>Pseudomonadati</taxon>
        <taxon>Pseudomonadota</taxon>
        <taxon>Alphaproteobacteria</taxon>
        <taxon>Hyphomicrobiales</taxon>
        <taxon>Chelatococcaceae</taxon>
        <taxon>Chelatococcus</taxon>
    </lineage>
</organism>